<evidence type="ECO:0000259" key="4">
    <source>
        <dbReference type="PROSITE" id="PS50893"/>
    </source>
</evidence>
<dbReference type="GO" id="GO:0016887">
    <property type="term" value="F:ATP hydrolysis activity"/>
    <property type="evidence" value="ECO:0007669"/>
    <property type="project" value="InterPro"/>
</dbReference>
<dbReference type="InterPro" id="IPR051120">
    <property type="entry name" value="ABC_AA/LPS_Transport"/>
</dbReference>
<keyword evidence="1" id="KW-0813">Transport</keyword>
<keyword evidence="2" id="KW-0547">Nucleotide-binding</keyword>
<protein>
    <submittedName>
        <fullName evidence="5">ABC transporter ATP-binding protein</fullName>
    </submittedName>
</protein>
<dbReference type="PANTHER" id="PTHR45772:SF9">
    <property type="entry name" value="CONSERVED COMPONENT OF ABC TRANSPORTER FOR NATURAL AMINO ACIDS"/>
    <property type="match status" value="1"/>
</dbReference>
<name>A0A948RTT8_UNCEI</name>
<organism evidence="5 6">
    <name type="scientific">Eiseniibacteriota bacterium</name>
    <dbReference type="NCBI Taxonomy" id="2212470"/>
    <lineage>
        <taxon>Bacteria</taxon>
        <taxon>Candidatus Eiseniibacteriota</taxon>
    </lineage>
</organism>
<dbReference type="Gene3D" id="3.40.50.300">
    <property type="entry name" value="P-loop containing nucleotide triphosphate hydrolases"/>
    <property type="match status" value="1"/>
</dbReference>
<evidence type="ECO:0000313" key="5">
    <source>
        <dbReference type="EMBL" id="MBU2690888.1"/>
    </source>
</evidence>
<dbReference type="PROSITE" id="PS00211">
    <property type="entry name" value="ABC_TRANSPORTER_1"/>
    <property type="match status" value="1"/>
</dbReference>
<evidence type="ECO:0000256" key="3">
    <source>
        <dbReference type="ARBA" id="ARBA00022840"/>
    </source>
</evidence>
<evidence type="ECO:0000256" key="2">
    <source>
        <dbReference type="ARBA" id="ARBA00022741"/>
    </source>
</evidence>
<evidence type="ECO:0000313" key="6">
    <source>
        <dbReference type="Proteomes" id="UP000777784"/>
    </source>
</evidence>
<dbReference type="InterPro" id="IPR003593">
    <property type="entry name" value="AAA+_ATPase"/>
</dbReference>
<dbReference type="GO" id="GO:0005886">
    <property type="term" value="C:plasma membrane"/>
    <property type="evidence" value="ECO:0007669"/>
    <property type="project" value="TreeGrafter"/>
</dbReference>
<sequence length="242" mass="26616">MIFKAFDGTQALDSVTLSFPPSGITAIIGPNGAGKTTLLNCLTGFLRPDSGHHYIGETETTNMAPHRIARLGVARTFQDLRLISFVSVIDNVLTARPNQKGEGFLPALIRYGVEKEEVENRERSMQLLQFVGLKEKAEDIAGALSYGQQKLLTLAVCLATEARILLLDEPVAGVARQMIDQILDRLQVLREQGKAIVFIEHDIEAVRQVADHIIVMDDGKVIVEGGPREVLERPEIMEAYLG</sequence>
<proteinExistence type="predicted"/>
<dbReference type="PANTHER" id="PTHR45772">
    <property type="entry name" value="CONSERVED COMPONENT OF ABC TRANSPORTER FOR NATURAL AMINO ACIDS-RELATED"/>
    <property type="match status" value="1"/>
</dbReference>
<gene>
    <name evidence="5" type="ORF">KJ970_08145</name>
</gene>
<dbReference type="InterPro" id="IPR027417">
    <property type="entry name" value="P-loop_NTPase"/>
</dbReference>
<reference evidence="5" key="1">
    <citation type="submission" date="2021-05" db="EMBL/GenBank/DDBJ databases">
        <title>Energy efficiency and biological interactions define the core microbiome of deep oligotrophic groundwater.</title>
        <authorList>
            <person name="Mehrshad M."/>
            <person name="Lopez-Fernandez M."/>
            <person name="Bell E."/>
            <person name="Bernier-Latmani R."/>
            <person name="Bertilsson S."/>
            <person name="Dopson M."/>
        </authorList>
    </citation>
    <scope>NUCLEOTIDE SEQUENCE</scope>
    <source>
        <strain evidence="5">Modern_marine.mb.64</strain>
    </source>
</reference>
<dbReference type="Proteomes" id="UP000777784">
    <property type="component" value="Unassembled WGS sequence"/>
</dbReference>
<dbReference type="CDD" id="cd03219">
    <property type="entry name" value="ABC_Mj1267_LivG_branched"/>
    <property type="match status" value="1"/>
</dbReference>
<dbReference type="EMBL" id="JAHJDP010000040">
    <property type="protein sequence ID" value="MBU2690888.1"/>
    <property type="molecule type" value="Genomic_DNA"/>
</dbReference>
<dbReference type="PROSITE" id="PS50893">
    <property type="entry name" value="ABC_TRANSPORTER_2"/>
    <property type="match status" value="1"/>
</dbReference>
<dbReference type="SUPFAM" id="SSF52540">
    <property type="entry name" value="P-loop containing nucleoside triphosphate hydrolases"/>
    <property type="match status" value="1"/>
</dbReference>
<comment type="caution">
    <text evidence="5">The sequence shown here is derived from an EMBL/GenBank/DDBJ whole genome shotgun (WGS) entry which is preliminary data.</text>
</comment>
<dbReference type="InterPro" id="IPR017871">
    <property type="entry name" value="ABC_transporter-like_CS"/>
</dbReference>
<evidence type="ECO:0000256" key="1">
    <source>
        <dbReference type="ARBA" id="ARBA00022448"/>
    </source>
</evidence>
<dbReference type="AlphaFoldDB" id="A0A948RTT8"/>
<dbReference type="GO" id="GO:0005524">
    <property type="term" value="F:ATP binding"/>
    <property type="evidence" value="ECO:0007669"/>
    <property type="project" value="UniProtKB-KW"/>
</dbReference>
<dbReference type="Pfam" id="PF00005">
    <property type="entry name" value="ABC_tran"/>
    <property type="match status" value="1"/>
</dbReference>
<feature type="domain" description="ABC transporter" evidence="4">
    <location>
        <begin position="1"/>
        <end position="241"/>
    </location>
</feature>
<keyword evidence="3 5" id="KW-0067">ATP-binding</keyword>
<dbReference type="InterPro" id="IPR003439">
    <property type="entry name" value="ABC_transporter-like_ATP-bd"/>
</dbReference>
<accession>A0A948RTT8</accession>
<dbReference type="SMART" id="SM00382">
    <property type="entry name" value="AAA"/>
    <property type="match status" value="1"/>
</dbReference>